<dbReference type="Gene3D" id="3.40.50.720">
    <property type="entry name" value="NAD(P)-binding Rossmann-like Domain"/>
    <property type="match status" value="1"/>
</dbReference>
<evidence type="ECO:0000313" key="5">
    <source>
        <dbReference type="Ensembl" id="ENSGWIP00000044648.1"/>
    </source>
</evidence>
<dbReference type="GO" id="GO:0016616">
    <property type="term" value="F:oxidoreductase activity, acting on the CH-OH group of donors, NAD or NADP as acceptor"/>
    <property type="evidence" value="ECO:0007669"/>
    <property type="project" value="TreeGrafter"/>
</dbReference>
<dbReference type="OrthoDB" id="10253736at2759"/>
<sequence length="306" mass="33647">MNFVVETLRVLVLCLWYSLQSFAHIFVPRRRKSVTGEIVLITGAGSGIGRLMAQEFSALGTVVVLWDINQEGLQETARLAKSAGAIRVHHYVCDCSMKSEVYRVAEQVKREVGDVSILVNNAGIVSGKKFIEAPDSLIEKTMEVNTMAHFWTCKAFLPAMMAKNHGHHVSIASSAGLIGVNGLADYCASKFAAVGFAESVGLEMLALGKDGVKTTIVCPYFINTGMFNGCVTKWPSILPILKPDYVAKKIIQAVLTDQVFLLMPKSMYLIIAIKNILPMQQCIILGQYFGAFNLMDTFRGRSKKQE</sequence>
<dbReference type="PROSITE" id="PS00061">
    <property type="entry name" value="ADH_SHORT"/>
    <property type="match status" value="1"/>
</dbReference>
<evidence type="ECO:0008006" key="7">
    <source>
        <dbReference type="Google" id="ProtNLM"/>
    </source>
</evidence>
<reference evidence="5" key="1">
    <citation type="submission" date="2020-06" db="EMBL/GenBank/DDBJ databases">
        <authorList>
            <consortium name="Wellcome Sanger Institute Data Sharing"/>
        </authorList>
    </citation>
    <scope>NUCLEOTIDE SEQUENCE [LARGE SCALE GENOMIC DNA]</scope>
</reference>
<keyword evidence="6" id="KW-1185">Reference proteome</keyword>
<dbReference type="FunFam" id="3.40.50.720:FF:000202">
    <property type="entry name" value="Short-chain dehydrogenase/reductase family 16C member 6"/>
    <property type="match status" value="1"/>
</dbReference>
<keyword evidence="3" id="KW-0520">NAD</keyword>
<comment type="similarity">
    <text evidence="1 4">Belongs to the short-chain dehydrogenases/reductases (SDR) family.</text>
</comment>
<dbReference type="RefSeq" id="XP_028328894.1">
    <property type="nucleotide sequence ID" value="XM_028473093.1"/>
</dbReference>
<organism evidence="5 6">
    <name type="scientific">Gouania willdenowi</name>
    <name type="common">Blunt-snouted clingfish</name>
    <name type="synonym">Lepadogaster willdenowi</name>
    <dbReference type="NCBI Taxonomy" id="441366"/>
    <lineage>
        <taxon>Eukaryota</taxon>
        <taxon>Metazoa</taxon>
        <taxon>Chordata</taxon>
        <taxon>Craniata</taxon>
        <taxon>Vertebrata</taxon>
        <taxon>Euteleostomi</taxon>
        <taxon>Actinopterygii</taxon>
        <taxon>Neopterygii</taxon>
        <taxon>Teleostei</taxon>
        <taxon>Neoteleostei</taxon>
        <taxon>Acanthomorphata</taxon>
        <taxon>Ovalentaria</taxon>
        <taxon>Blenniimorphae</taxon>
        <taxon>Blenniiformes</taxon>
        <taxon>Gobiesocoidei</taxon>
        <taxon>Gobiesocidae</taxon>
        <taxon>Gobiesocinae</taxon>
        <taxon>Gouania</taxon>
    </lineage>
</organism>
<gene>
    <name evidence="5" type="primary">sdr16c5a</name>
</gene>
<dbReference type="Pfam" id="PF00106">
    <property type="entry name" value="adh_short"/>
    <property type="match status" value="1"/>
</dbReference>
<dbReference type="PRINTS" id="PR00080">
    <property type="entry name" value="SDRFAMILY"/>
</dbReference>
<dbReference type="AlphaFoldDB" id="A0A8C5HIC4"/>
<dbReference type="InterPro" id="IPR036291">
    <property type="entry name" value="NAD(P)-bd_dom_sf"/>
</dbReference>
<dbReference type="SUPFAM" id="SSF51735">
    <property type="entry name" value="NAD(P)-binding Rossmann-fold domains"/>
    <property type="match status" value="1"/>
</dbReference>
<reference evidence="5" key="3">
    <citation type="submission" date="2025-09" db="UniProtKB">
        <authorList>
            <consortium name="Ensembl"/>
        </authorList>
    </citation>
    <scope>IDENTIFICATION</scope>
</reference>
<evidence type="ECO:0000256" key="2">
    <source>
        <dbReference type="ARBA" id="ARBA00023002"/>
    </source>
</evidence>
<evidence type="ECO:0000256" key="1">
    <source>
        <dbReference type="ARBA" id="ARBA00006484"/>
    </source>
</evidence>
<dbReference type="CDD" id="cd05339">
    <property type="entry name" value="17beta-HSDXI-like_SDR_c"/>
    <property type="match status" value="1"/>
</dbReference>
<dbReference type="PANTHER" id="PTHR24322:SF747">
    <property type="entry name" value="EPIDERMAL RETINAL DEHYDROGENASE 2-RELATED"/>
    <property type="match status" value="1"/>
</dbReference>
<evidence type="ECO:0000256" key="3">
    <source>
        <dbReference type="ARBA" id="ARBA00023027"/>
    </source>
</evidence>
<evidence type="ECO:0000313" key="6">
    <source>
        <dbReference type="Proteomes" id="UP000694680"/>
    </source>
</evidence>
<dbReference type="PRINTS" id="PR00081">
    <property type="entry name" value="GDHRDH"/>
</dbReference>
<name>A0A8C5HIC4_GOUWI</name>
<dbReference type="GO" id="GO:0005811">
    <property type="term" value="C:lipid droplet"/>
    <property type="evidence" value="ECO:0007669"/>
    <property type="project" value="TreeGrafter"/>
</dbReference>
<dbReference type="RefSeq" id="XP_028328892.1">
    <property type="nucleotide sequence ID" value="XM_028473091.1"/>
</dbReference>
<reference evidence="5" key="2">
    <citation type="submission" date="2025-08" db="UniProtKB">
        <authorList>
            <consortium name="Ensembl"/>
        </authorList>
    </citation>
    <scope>IDENTIFICATION</scope>
</reference>
<keyword evidence="2" id="KW-0560">Oxidoreductase</keyword>
<dbReference type="InterPro" id="IPR020904">
    <property type="entry name" value="Sc_DH/Rdtase_CS"/>
</dbReference>
<dbReference type="InterPro" id="IPR002347">
    <property type="entry name" value="SDR_fam"/>
</dbReference>
<proteinExistence type="inferred from homology"/>
<dbReference type="CTD" id="405814"/>
<dbReference type="GeneID" id="114479424"/>
<protein>
    <recommendedName>
        <fullName evidence="7">Epidermal retinol dehydrogenase 2</fullName>
    </recommendedName>
</protein>
<evidence type="ECO:0000256" key="4">
    <source>
        <dbReference type="RuleBase" id="RU000363"/>
    </source>
</evidence>
<dbReference type="Ensembl" id="ENSGWIT00000048392.1">
    <property type="protein sequence ID" value="ENSGWIP00000044648.1"/>
    <property type="gene ID" value="ENSGWIG00000022199.1"/>
</dbReference>
<dbReference type="PANTHER" id="PTHR24322">
    <property type="entry name" value="PKSB"/>
    <property type="match status" value="1"/>
</dbReference>
<dbReference type="Proteomes" id="UP000694680">
    <property type="component" value="Chromosome 17"/>
</dbReference>
<accession>A0A8C5HIC4</accession>